<dbReference type="RefSeq" id="WP_269922160.1">
    <property type="nucleotide sequence ID" value="NZ_JAMKBI010000007.1"/>
</dbReference>
<comment type="similarity">
    <text evidence="2 4">Belongs to the GerABKA family.</text>
</comment>
<evidence type="ECO:0000256" key="4">
    <source>
        <dbReference type="PIRNR" id="PIRNR005690"/>
    </source>
</evidence>
<dbReference type="EMBL" id="JAMKBI010000007">
    <property type="protein sequence ID" value="MCZ8533899.1"/>
    <property type="molecule type" value="Genomic_DNA"/>
</dbReference>
<feature type="transmembrane region" description="Helical" evidence="5">
    <location>
        <begin position="379"/>
        <end position="408"/>
    </location>
</feature>
<dbReference type="PANTHER" id="PTHR22550">
    <property type="entry name" value="SPORE GERMINATION PROTEIN"/>
    <property type="match status" value="1"/>
</dbReference>
<dbReference type="PIRSF" id="PIRSF005690">
    <property type="entry name" value="GerBA"/>
    <property type="match status" value="1"/>
</dbReference>
<evidence type="ECO:0000256" key="3">
    <source>
        <dbReference type="ARBA" id="ARBA00023136"/>
    </source>
</evidence>
<dbReference type="PANTHER" id="PTHR22550:SF5">
    <property type="entry name" value="LEUCINE ZIPPER PROTEIN 4"/>
    <property type="match status" value="1"/>
</dbReference>
<evidence type="ECO:0000256" key="1">
    <source>
        <dbReference type="ARBA" id="ARBA00004141"/>
    </source>
</evidence>
<name>A0A9X3LA03_9BACI</name>
<dbReference type="GO" id="GO:0005886">
    <property type="term" value="C:plasma membrane"/>
    <property type="evidence" value="ECO:0007669"/>
    <property type="project" value="UniProtKB-SubCell"/>
</dbReference>
<dbReference type="Pfam" id="PF03323">
    <property type="entry name" value="GerA"/>
    <property type="match status" value="1"/>
</dbReference>
<dbReference type="InterPro" id="IPR004995">
    <property type="entry name" value="Spore_Ger"/>
</dbReference>
<feature type="transmembrane region" description="Helical" evidence="5">
    <location>
        <begin position="299"/>
        <end position="320"/>
    </location>
</feature>
<comment type="subcellular location">
    <subcellularLocation>
        <location evidence="4">Cell membrane</location>
    </subcellularLocation>
    <subcellularLocation>
        <location evidence="1">Membrane</location>
        <topology evidence="1">Multi-pass membrane protein</topology>
    </subcellularLocation>
</comment>
<keyword evidence="3 4" id="KW-0472">Membrane</keyword>
<protein>
    <submittedName>
        <fullName evidence="6">Spore germination protein</fullName>
    </submittedName>
</protein>
<evidence type="ECO:0000256" key="5">
    <source>
        <dbReference type="SAM" id="Phobius"/>
    </source>
</evidence>
<dbReference type="InterPro" id="IPR050768">
    <property type="entry name" value="UPF0353/GerABKA_families"/>
</dbReference>
<feature type="transmembrane region" description="Helical" evidence="5">
    <location>
        <begin position="340"/>
        <end position="358"/>
    </location>
</feature>
<sequence>MKIGKLVRATLSGTSQKKATKIEHEEPTNELKNQVTERLENIKKQTSEIDDIIFKKIATDEGVVTVIYSNSLVEKMTIQTMVFIPLTNYINQIHQVSDSIEDTDIEEITKKVISGQTVLFFHKTFQLLSIDTYSAPTRSITNTEVESTVIGPQDAFTESLETNISLVKRRIKSPKLKNETFTIGTETDTKISLVYMDGIVNKDNLEVLKERIDKLEHPAYTDVTILKQLIEDNPLSPFPQYYLTVRPDTVSGYLHDGRIVVFMENSSAVMICPVTFLEMFMSVEDYYNRWTTASLLRMLRFFGFFLTITITPLYVSALTFHPEILPYELLLNLQESRAKVPFPPLFEVLFIELIIEVLREAGSRMPAKVGQTIGIVGGIVIGTAAVEAGLISNILVVLVATSALLSFLPPIFLVSNTSRFVRYIFIISAGLFGLFGQMIAFTWLMVHLLRIDSLGKPYMSPVIPRKATDLLNGIIRFPTKYLTKKSGISKSPKK</sequence>
<gene>
    <name evidence="6" type="ORF">M9R61_11310</name>
</gene>
<comment type="caution">
    <text evidence="6">The sequence shown here is derived from an EMBL/GenBank/DDBJ whole genome shotgun (WGS) entry which is preliminary data.</text>
</comment>
<organism evidence="6 7">
    <name type="scientific">Psychrobacillus psychrodurans</name>
    <dbReference type="NCBI Taxonomy" id="126157"/>
    <lineage>
        <taxon>Bacteria</taxon>
        <taxon>Bacillati</taxon>
        <taxon>Bacillota</taxon>
        <taxon>Bacilli</taxon>
        <taxon>Bacillales</taxon>
        <taxon>Bacillaceae</taxon>
        <taxon>Psychrobacillus</taxon>
    </lineage>
</organism>
<keyword evidence="5" id="KW-1133">Transmembrane helix</keyword>
<dbReference type="Proteomes" id="UP001152172">
    <property type="component" value="Unassembled WGS sequence"/>
</dbReference>
<dbReference type="AlphaFoldDB" id="A0A9X3LA03"/>
<dbReference type="GO" id="GO:0009847">
    <property type="term" value="P:spore germination"/>
    <property type="evidence" value="ECO:0007669"/>
    <property type="project" value="UniProtKB-UniRule"/>
</dbReference>
<keyword evidence="5" id="KW-0812">Transmembrane</keyword>
<evidence type="ECO:0000313" key="7">
    <source>
        <dbReference type="Proteomes" id="UP001152172"/>
    </source>
</evidence>
<reference evidence="6" key="1">
    <citation type="submission" date="2022-05" db="EMBL/GenBank/DDBJ databases">
        <authorList>
            <person name="Colautti A."/>
            <person name="Iacumin L."/>
        </authorList>
    </citation>
    <scope>NUCLEOTIDE SEQUENCE</scope>
    <source>
        <strain evidence="6">DSM 30747</strain>
    </source>
</reference>
<feature type="transmembrane region" description="Helical" evidence="5">
    <location>
        <begin position="420"/>
        <end position="446"/>
    </location>
</feature>
<evidence type="ECO:0000313" key="6">
    <source>
        <dbReference type="EMBL" id="MCZ8533899.1"/>
    </source>
</evidence>
<accession>A0A9X3LA03</accession>
<keyword evidence="7" id="KW-1185">Reference proteome</keyword>
<evidence type="ECO:0000256" key="2">
    <source>
        <dbReference type="ARBA" id="ARBA00005278"/>
    </source>
</evidence>
<proteinExistence type="inferred from homology"/>